<dbReference type="NCBIfam" id="TIGR01395">
    <property type="entry name" value="FlgC"/>
    <property type="match status" value="1"/>
</dbReference>
<evidence type="ECO:0000256" key="1">
    <source>
        <dbReference type="ARBA" id="ARBA00004117"/>
    </source>
</evidence>
<comment type="caution">
    <text evidence="9">The sequence shown here is derived from an EMBL/GenBank/DDBJ whole genome shotgun (WGS) entry which is preliminary data.</text>
</comment>
<dbReference type="NCBIfam" id="NF009275">
    <property type="entry name" value="PRK12632.1"/>
    <property type="match status" value="1"/>
</dbReference>
<dbReference type="GO" id="GO:0030694">
    <property type="term" value="C:bacterial-type flagellum basal body, rod"/>
    <property type="evidence" value="ECO:0007669"/>
    <property type="project" value="UniProtKB-UniRule"/>
</dbReference>
<dbReference type="OrthoDB" id="9813951at2"/>
<dbReference type="InterPro" id="IPR001444">
    <property type="entry name" value="Flag_bb_rod_N"/>
</dbReference>
<protein>
    <recommendedName>
        <fullName evidence="3 6">Flagellar basal-body rod protein FlgC</fullName>
    </recommendedName>
</protein>
<feature type="domain" description="Flagellar basal-body/hook protein C-terminal" evidence="8">
    <location>
        <begin position="83"/>
        <end position="127"/>
    </location>
</feature>
<reference evidence="9 10" key="1">
    <citation type="submission" date="2014-03" db="EMBL/GenBank/DDBJ databases">
        <title>The draft genome sequence of Thioclava dalianensis DLFJ1-1.</title>
        <authorList>
            <person name="Lai Q."/>
            <person name="Shao Z."/>
        </authorList>
    </citation>
    <scope>NUCLEOTIDE SEQUENCE [LARGE SCALE GENOMIC DNA]</scope>
    <source>
        <strain evidence="9 10">DLFJ1-1</strain>
    </source>
</reference>
<dbReference type="eggNOG" id="COG1558">
    <property type="taxonomic scope" value="Bacteria"/>
</dbReference>
<evidence type="ECO:0000259" key="8">
    <source>
        <dbReference type="Pfam" id="PF06429"/>
    </source>
</evidence>
<dbReference type="GO" id="GO:0071978">
    <property type="term" value="P:bacterial-type flagellum-dependent swarming motility"/>
    <property type="evidence" value="ECO:0007669"/>
    <property type="project" value="TreeGrafter"/>
</dbReference>
<dbReference type="PANTHER" id="PTHR30435:SF19">
    <property type="entry name" value="FLAGELLAR BASAL-BODY ROD PROTEIN FLGG"/>
    <property type="match status" value="1"/>
</dbReference>
<evidence type="ECO:0000259" key="7">
    <source>
        <dbReference type="Pfam" id="PF00460"/>
    </source>
</evidence>
<keyword evidence="9" id="KW-0969">Cilium</keyword>
<dbReference type="Pfam" id="PF06429">
    <property type="entry name" value="Flg_bbr_C"/>
    <property type="match status" value="1"/>
</dbReference>
<comment type="subunit">
    <text evidence="5 6">The basal body constitutes a major portion of the flagellar organelle and consists of four rings (L,P,S, and M) mounted on a central rod. The rod consists of about 26 subunits of FlgG in the distal portion, and FlgB, FlgC and FlgF are thought to build up the proximal portion of the rod with about 6 subunits each.</text>
</comment>
<feature type="domain" description="Flagellar basal body rod protein N-terminal" evidence="7">
    <location>
        <begin position="10"/>
        <end position="37"/>
    </location>
</feature>
<keyword evidence="9" id="KW-0966">Cell projection</keyword>
<dbReference type="PANTHER" id="PTHR30435">
    <property type="entry name" value="FLAGELLAR PROTEIN"/>
    <property type="match status" value="1"/>
</dbReference>
<evidence type="ECO:0000256" key="2">
    <source>
        <dbReference type="ARBA" id="ARBA00009677"/>
    </source>
</evidence>
<comment type="similarity">
    <text evidence="2">Belongs to the flagella basal body rod proteins family.</text>
</comment>
<accession>A0A074TD43</accession>
<dbReference type="Pfam" id="PF00460">
    <property type="entry name" value="Flg_bb_rod"/>
    <property type="match status" value="1"/>
</dbReference>
<dbReference type="InterPro" id="IPR006299">
    <property type="entry name" value="FlgC"/>
</dbReference>
<sequence length="130" mass="14408">MGDFSSALSSSASGMKAQAMRLRHVSENIANTDTPGYHRKTAAFEQVFDGGTRTGEVTLGSVQLDRRELSRIYDPGHPMADETGYYNGSNVDLVVEIADAREAQRSYEANLKMFDQARQMSSSLLELLRR</sequence>
<dbReference type="EMBL" id="JHEH01000011">
    <property type="protein sequence ID" value="KEP69696.1"/>
    <property type="molecule type" value="Genomic_DNA"/>
</dbReference>
<keyword evidence="10" id="KW-1185">Reference proteome</keyword>
<proteinExistence type="inferred from homology"/>
<dbReference type="AlphaFoldDB" id="A0A074TD43"/>
<organism evidence="9 10">
    <name type="scientific">Thioclava dalianensis</name>
    <dbReference type="NCBI Taxonomy" id="1185766"/>
    <lineage>
        <taxon>Bacteria</taxon>
        <taxon>Pseudomonadati</taxon>
        <taxon>Pseudomonadota</taxon>
        <taxon>Alphaproteobacteria</taxon>
        <taxon>Rhodobacterales</taxon>
        <taxon>Paracoccaceae</taxon>
        <taxon>Thioclava</taxon>
    </lineage>
</organism>
<evidence type="ECO:0000313" key="10">
    <source>
        <dbReference type="Proteomes" id="UP000027725"/>
    </source>
</evidence>
<dbReference type="RefSeq" id="WP_038065858.1">
    <property type="nucleotide sequence ID" value="NZ_FOVB01000001.1"/>
</dbReference>
<dbReference type="SUPFAM" id="SSF64518">
    <property type="entry name" value="Phase 1 flagellin"/>
    <property type="match status" value="1"/>
</dbReference>
<dbReference type="STRING" id="1185766.SAMN05216224_101984"/>
<dbReference type="Proteomes" id="UP000027725">
    <property type="component" value="Unassembled WGS sequence"/>
</dbReference>
<gene>
    <name evidence="9" type="primary">flgC</name>
    <name evidence="9" type="ORF">DL1_02445</name>
</gene>
<evidence type="ECO:0000256" key="5">
    <source>
        <dbReference type="ARBA" id="ARBA00025933"/>
    </source>
</evidence>
<evidence type="ECO:0000313" key="9">
    <source>
        <dbReference type="EMBL" id="KEP69696.1"/>
    </source>
</evidence>
<keyword evidence="9" id="KW-0282">Flagellum</keyword>
<evidence type="ECO:0000256" key="4">
    <source>
        <dbReference type="ARBA" id="ARBA00023143"/>
    </source>
</evidence>
<comment type="subcellular location">
    <subcellularLocation>
        <location evidence="1 6">Bacterial flagellum basal body</location>
    </subcellularLocation>
</comment>
<evidence type="ECO:0000256" key="6">
    <source>
        <dbReference type="RuleBase" id="RU362062"/>
    </source>
</evidence>
<keyword evidence="4 6" id="KW-0975">Bacterial flagellum</keyword>
<evidence type="ECO:0000256" key="3">
    <source>
        <dbReference type="ARBA" id="ARBA00017941"/>
    </source>
</evidence>
<name>A0A074TD43_9RHOB</name>
<dbReference type="InterPro" id="IPR010930">
    <property type="entry name" value="Flg_bb/hook_C_dom"/>
</dbReference>